<dbReference type="SUPFAM" id="SSF47592">
    <property type="entry name" value="SWIB/MDM2 domain"/>
    <property type="match status" value="1"/>
</dbReference>
<protein>
    <recommendedName>
        <fullName evidence="2">DM2 domain-containing protein</fullName>
    </recommendedName>
</protein>
<dbReference type="InterPro" id="IPR003121">
    <property type="entry name" value="SWIB_MDM2_domain"/>
</dbReference>
<evidence type="ECO:0000313" key="3">
    <source>
        <dbReference type="EMBL" id="KAK3245553.1"/>
    </source>
</evidence>
<dbReference type="Pfam" id="PF02201">
    <property type="entry name" value="SWIB"/>
    <property type="match status" value="1"/>
</dbReference>
<reference evidence="3 4" key="1">
    <citation type="journal article" date="2015" name="Genome Biol. Evol.">
        <title>Comparative Genomics of a Bacterivorous Green Alga Reveals Evolutionary Causalities and Consequences of Phago-Mixotrophic Mode of Nutrition.</title>
        <authorList>
            <person name="Burns J.A."/>
            <person name="Paasch A."/>
            <person name="Narechania A."/>
            <person name="Kim E."/>
        </authorList>
    </citation>
    <scope>NUCLEOTIDE SEQUENCE [LARGE SCALE GENOMIC DNA]</scope>
    <source>
        <strain evidence="3 4">PLY_AMNH</strain>
    </source>
</reference>
<dbReference type="InterPro" id="IPR019835">
    <property type="entry name" value="SWIB_domain"/>
</dbReference>
<dbReference type="InterPro" id="IPR036885">
    <property type="entry name" value="SWIB_MDM2_dom_sf"/>
</dbReference>
<dbReference type="Gene3D" id="1.10.245.10">
    <property type="entry name" value="SWIB/MDM2 domain"/>
    <property type="match status" value="1"/>
</dbReference>
<dbReference type="AlphaFoldDB" id="A0AAE0C0I0"/>
<feature type="region of interest" description="Disordered" evidence="1">
    <location>
        <begin position="189"/>
        <end position="217"/>
    </location>
</feature>
<feature type="non-terminal residue" evidence="3">
    <location>
        <position position="1"/>
    </location>
</feature>
<sequence>RFPTLEATFAEISPARYPLRCSTSFSLLLTRGEKNSLMLSRGEAVKALWAYARDRGLQDPSNKKIILCNREMKDVFRREQLDFHSVAKAVSEHLEAGPSTSRKDSKTASSSMQKSGGSDAPDLRRASDPLKELIMHVSALTAQERGWPVADGGLVFEEGQAMRWLGDYIKALRQALRDCRLSVTAGAPRRQALRDGRRSATAGAPRRQALRDGRRSVTAGASIQASYAESQIRKGAMVWAWQANGLRTSDKMHVQQDKKLWALLRLDSTQDKLHLEQLSRQALQPCSSPS</sequence>
<feature type="domain" description="DM2" evidence="2">
    <location>
        <begin position="16"/>
        <end position="96"/>
    </location>
</feature>
<comment type="caution">
    <text evidence="3">The sequence shown here is derived from an EMBL/GenBank/DDBJ whole genome shotgun (WGS) entry which is preliminary data.</text>
</comment>
<keyword evidence="4" id="KW-1185">Reference proteome</keyword>
<evidence type="ECO:0000256" key="1">
    <source>
        <dbReference type="SAM" id="MobiDB-lite"/>
    </source>
</evidence>
<feature type="compositionally biased region" description="Polar residues" evidence="1">
    <location>
        <begin position="107"/>
        <end position="116"/>
    </location>
</feature>
<dbReference type="EMBL" id="LGRX02030542">
    <property type="protein sequence ID" value="KAK3245553.1"/>
    <property type="molecule type" value="Genomic_DNA"/>
</dbReference>
<name>A0AAE0C0I0_9CHLO</name>
<dbReference type="SMART" id="SM00151">
    <property type="entry name" value="SWIB"/>
    <property type="match status" value="1"/>
</dbReference>
<evidence type="ECO:0000313" key="4">
    <source>
        <dbReference type="Proteomes" id="UP001190700"/>
    </source>
</evidence>
<dbReference type="PANTHER" id="PTHR13844">
    <property type="entry name" value="SWI/SNF-RELATED MATRIX-ASSOCIATED ACTIN-DEPENDENT REGULATOR OF CHROMATIN SUBFAMILY D"/>
    <property type="match status" value="1"/>
</dbReference>
<feature type="region of interest" description="Disordered" evidence="1">
    <location>
        <begin position="93"/>
        <end position="124"/>
    </location>
</feature>
<evidence type="ECO:0000259" key="2">
    <source>
        <dbReference type="PROSITE" id="PS51925"/>
    </source>
</evidence>
<organism evidence="3 4">
    <name type="scientific">Cymbomonas tetramitiformis</name>
    <dbReference type="NCBI Taxonomy" id="36881"/>
    <lineage>
        <taxon>Eukaryota</taxon>
        <taxon>Viridiplantae</taxon>
        <taxon>Chlorophyta</taxon>
        <taxon>Pyramimonadophyceae</taxon>
        <taxon>Pyramimonadales</taxon>
        <taxon>Pyramimonadaceae</taxon>
        <taxon>Cymbomonas</taxon>
    </lineage>
</organism>
<dbReference type="PROSITE" id="PS51925">
    <property type="entry name" value="SWIB_MDM2"/>
    <property type="match status" value="1"/>
</dbReference>
<feature type="compositionally biased region" description="Basic and acidic residues" evidence="1">
    <location>
        <begin position="93"/>
        <end position="106"/>
    </location>
</feature>
<accession>A0AAE0C0I0</accession>
<gene>
    <name evidence="3" type="ORF">CYMTET_44882</name>
</gene>
<proteinExistence type="predicted"/>
<dbReference type="Proteomes" id="UP001190700">
    <property type="component" value="Unassembled WGS sequence"/>
</dbReference>
<dbReference type="CDD" id="cd10567">
    <property type="entry name" value="SWIB-MDM2_like"/>
    <property type="match status" value="1"/>
</dbReference>